<proteinExistence type="predicted"/>
<evidence type="ECO:0000313" key="1">
    <source>
        <dbReference type="EMBL" id="TFY77125.1"/>
    </source>
</evidence>
<protein>
    <submittedName>
        <fullName evidence="1">Uncharacterized protein</fullName>
    </submittedName>
</protein>
<dbReference type="STRING" id="135208.A0A4Y9ZRB7"/>
<dbReference type="AlphaFoldDB" id="A0A4Y9ZRB7"/>
<evidence type="ECO:0000313" key="2">
    <source>
        <dbReference type="Proteomes" id="UP000298061"/>
    </source>
</evidence>
<dbReference type="Proteomes" id="UP000298061">
    <property type="component" value="Unassembled WGS sequence"/>
</dbReference>
<dbReference type="EMBL" id="SFCI01000998">
    <property type="protein sequence ID" value="TFY77125.1"/>
    <property type="molecule type" value="Genomic_DNA"/>
</dbReference>
<reference evidence="1 2" key="1">
    <citation type="submission" date="2019-02" db="EMBL/GenBank/DDBJ databases">
        <title>Genome sequencing of the rare red list fungi Hericium alpestre (H. flagellum).</title>
        <authorList>
            <person name="Buettner E."/>
            <person name="Kellner H."/>
        </authorList>
    </citation>
    <scope>NUCLEOTIDE SEQUENCE [LARGE SCALE GENOMIC DNA]</scope>
    <source>
        <strain evidence="1 2">DSM 108284</strain>
    </source>
</reference>
<dbReference type="PANTHER" id="PTHR33266">
    <property type="entry name" value="CHROMOSOME 15, WHOLE GENOME SHOTGUN SEQUENCE"/>
    <property type="match status" value="1"/>
</dbReference>
<dbReference type="PANTHER" id="PTHR33266:SF1">
    <property type="entry name" value="F-BOX DOMAIN-CONTAINING PROTEIN"/>
    <property type="match status" value="1"/>
</dbReference>
<sequence>MAPLSREEYADGFIDSSLDEEHCPRDPSEDEDLSKVFQISTHVLSINTQGKGLLDFAPLYTQSLKDLMKSCRRNAHYTQLLTHELLRSPEALAAKSRQSISMDIQAAKRAWDDPFEGSVSSKAVISALMTMNRERKSKGNYAPFVQSSGAGKSRTMDEVAKNFFTLPFNLRPANDTVGFPPGLHEIRDFLQVKPTDVTATELQIRYLFFFRNLFQLVAKENIGRDLTAMRDAAANEARQLIGLLEVGNEDQLSLIMYFDECHVLHEHEQEVKVNLDSDDKTTAYKALCSALSAFVDYGIFTVFLSTNSDLYDYSPQKILRSSSLGSNQATLQSIITEASFDLNSVPNPIVIEGMHSLNALCEHEIMARFGRPL</sequence>
<comment type="caution">
    <text evidence="1">The sequence shown here is derived from an EMBL/GenBank/DDBJ whole genome shotgun (WGS) entry which is preliminary data.</text>
</comment>
<gene>
    <name evidence="1" type="ORF">EWM64_g6890</name>
</gene>
<name>A0A4Y9ZRB7_9AGAM</name>
<accession>A0A4Y9ZRB7</accession>
<keyword evidence="2" id="KW-1185">Reference proteome</keyword>
<dbReference type="OrthoDB" id="107110at2759"/>
<organism evidence="1 2">
    <name type="scientific">Hericium alpestre</name>
    <dbReference type="NCBI Taxonomy" id="135208"/>
    <lineage>
        <taxon>Eukaryota</taxon>
        <taxon>Fungi</taxon>
        <taxon>Dikarya</taxon>
        <taxon>Basidiomycota</taxon>
        <taxon>Agaricomycotina</taxon>
        <taxon>Agaricomycetes</taxon>
        <taxon>Russulales</taxon>
        <taxon>Hericiaceae</taxon>
        <taxon>Hericium</taxon>
    </lineage>
</organism>